<accession>A0A1L7XKZ2</accession>
<keyword evidence="2" id="KW-1133">Transmembrane helix</keyword>
<dbReference type="Proteomes" id="UP000184330">
    <property type="component" value="Unassembled WGS sequence"/>
</dbReference>
<feature type="transmembrane region" description="Helical" evidence="2">
    <location>
        <begin position="57"/>
        <end position="82"/>
    </location>
</feature>
<keyword evidence="2" id="KW-0472">Membrane</keyword>
<evidence type="ECO:0000313" key="4">
    <source>
        <dbReference type="Proteomes" id="UP000184330"/>
    </source>
</evidence>
<protein>
    <submittedName>
        <fullName evidence="3">Uncharacterized protein</fullName>
    </submittedName>
</protein>
<gene>
    <name evidence="3" type="ORF">PAC_15583</name>
</gene>
<reference evidence="3 4" key="1">
    <citation type="submission" date="2016-03" db="EMBL/GenBank/DDBJ databases">
        <authorList>
            <person name="Ploux O."/>
        </authorList>
    </citation>
    <scope>NUCLEOTIDE SEQUENCE [LARGE SCALE GENOMIC DNA]</scope>
    <source>
        <strain evidence="3 4">UAMH 11012</strain>
    </source>
</reference>
<sequence>MLSHVRGPQGVQTFLLVTTILFTLLTLSSTAHPIIHRQTLTQQTQQAGLATGGMNEAGKITLLVFMPLAGVMIFGVTYWVCFSDKVNERFRRRGESRKLKKAQKKFKKAQKTNKVPDLELGVLPAR</sequence>
<evidence type="ECO:0000256" key="2">
    <source>
        <dbReference type="SAM" id="Phobius"/>
    </source>
</evidence>
<evidence type="ECO:0000313" key="3">
    <source>
        <dbReference type="EMBL" id="CZR65683.1"/>
    </source>
</evidence>
<name>A0A1L7XKZ2_9HELO</name>
<dbReference type="AlphaFoldDB" id="A0A1L7XKZ2"/>
<feature type="compositionally biased region" description="Basic residues" evidence="1">
    <location>
        <begin position="93"/>
        <end position="111"/>
    </location>
</feature>
<dbReference type="OrthoDB" id="10582044at2759"/>
<evidence type="ECO:0000256" key="1">
    <source>
        <dbReference type="SAM" id="MobiDB-lite"/>
    </source>
</evidence>
<feature type="region of interest" description="Disordered" evidence="1">
    <location>
        <begin position="93"/>
        <end position="113"/>
    </location>
</feature>
<organism evidence="3 4">
    <name type="scientific">Phialocephala subalpina</name>
    <dbReference type="NCBI Taxonomy" id="576137"/>
    <lineage>
        <taxon>Eukaryota</taxon>
        <taxon>Fungi</taxon>
        <taxon>Dikarya</taxon>
        <taxon>Ascomycota</taxon>
        <taxon>Pezizomycotina</taxon>
        <taxon>Leotiomycetes</taxon>
        <taxon>Helotiales</taxon>
        <taxon>Mollisiaceae</taxon>
        <taxon>Phialocephala</taxon>
        <taxon>Phialocephala fortinii species complex</taxon>
    </lineage>
</organism>
<keyword evidence="2" id="KW-0812">Transmembrane</keyword>
<dbReference type="EMBL" id="FJOG01000032">
    <property type="protein sequence ID" value="CZR65683.1"/>
    <property type="molecule type" value="Genomic_DNA"/>
</dbReference>
<proteinExistence type="predicted"/>
<keyword evidence="4" id="KW-1185">Reference proteome</keyword>